<proteinExistence type="predicted"/>
<dbReference type="AlphaFoldDB" id="A0A0N4VPG2"/>
<dbReference type="Proteomes" id="UP000274131">
    <property type="component" value="Unassembled WGS sequence"/>
</dbReference>
<reference evidence="2 3" key="2">
    <citation type="submission" date="2018-10" db="EMBL/GenBank/DDBJ databases">
        <authorList>
            <consortium name="Pathogen Informatics"/>
        </authorList>
    </citation>
    <scope>NUCLEOTIDE SEQUENCE [LARGE SCALE GENOMIC DNA]</scope>
</reference>
<evidence type="ECO:0000256" key="1">
    <source>
        <dbReference type="SAM" id="MobiDB-lite"/>
    </source>
</evidence>
<dbReference type="WBParaSite" id="EVEC_0001289101-mRNA-1">
    <property type="protein sequence ID" value="EVEC_0001289101-mRNA-1"/>
    <property type="gene ID" value="EVEC_0001289101"/>
</dbReference>
<sequence>MEKTETQSDQLSAGWERVSEELSDSQKNKNKGKNCRRRRKKKPDFTEIKSSKEVKRKKMSRKKAEE</sequence>
<feature type="compositionally biased region" description="Basic and acidic residues" evidence="1">
    <location>
        <begin position="17"/>
        <end position="27"/>
    </location>
</feature>
<feature type="compositionally biased region" description="Basic residues" evidence="1">
    <location>
        <begin position="54"/>
        <end position="66"/>
    </location>
</feature>
<reference evidence="4" key="1">
    <citation type="submission" date="2017-02" db="UniProtKB">
        <authorList>
            <consortium name="WormBaseParasite"/>
        </authorList>
    </citation>
    <scope>IDENTIFICATION</scope>
</reference>
<protein>
    <submittedName>
        <fullName evidence="4">BZIP domain-containing protein</fullName>
    </submittedName>
</protein>
<evidence type="ECO:0000313" key="2">
    <source>
        <dbReference type="EMBL" id="VDD97307.1"/>
    </source>
</evidence>
<feature type="compositionally biased region" description="Basic and acidic residues" evidence="1">
    <location>
        <begin position="43"/>
        <end position="53"/>
    </location>
</feature>
<feature type="compositionally biased region" description="Basic residues" evidence="1">
    <location>
        <begin position="28"/>
        <end position="42"/>
    </location>
</feature>
<evidence type="ECO:0000313" key="4">
    <source>
        <dbReference type="WBParaSite" id="EVEC_0001289101-mRNA-1"/>
    </source>
</evidence>
<accession>A0A0N4VPG2</accession>
<keyword evidence="3" id="KW-1185">Reference proteome</keyword>
<name>A0A0N4VPG2_ENTVE</name>
<feature type="region of interest" description="Disordered" evidence="1">
    <location>
        <begin position="1"/>
        <end position="66"/>
    </location>
</feature>
<gene>
    <name evidence="2" type="ORF">EVEC_LOCUS12058</name>
</gene>
<organism evidence="4">
    <name type="scientific">Enterobius vermicularis</name>
    <name type="common">Human pinworm</name>
    <dbReference type="NCBI Taxonomy" id="51028"/>
    <lineage>
        <taxon>Eukaryota</taxon>
        <taxon>Metazoa</taxon>
        <taxon>Ecdysozoa</taxon>
        <taxon>Nematoda</taxon>
        <taxon>Chromadorea</taxon>
        <taxon>Rhabditida</taxon>
        <taxon>Spirurina</taxon>
        <taxon>Oxyuridomorpha</taxon>
        <taxon>Oxyuroidea</taxon>
        <taxon>Oxyuridae</taxon>
        <taxon>Enterobius</taxon>
    </lineage>
</organism>
<evidence type="ECO:0000313" key="3">
    <source>
        <dbReference type="Proteomes" id="UP000274131"/>
    </source>
</evidence>
<dbReference type="EMBL" id="UXUI01013354">
    <property type="protein sequence ID" value="VDD97307.1"/>
    <property type="molecule type" value="Genomic_DNA"/>
</dbReference>